<keyword evidence="2" id="KW-0217">Developmental protein</keyword>
<gene>
    <name evidence="5" type="ORF">CEUTPL_LOCUS7075</name>
</gene>
<dbReference type="EMBL" id="OU892279">
    <property type="protein sequence ID" value="CAG9766493.1"/>
    <property type="molecule type" value="Genomic_DNA"/>
</dbReference>
<organism evidence="5 6">
    <name type="scientific">Ceutorhynchus assimilis</name>
    <name type="common">cabbage seed weevil</name>
    <dbReference type="NCBI Taxonomy" id="467358"/>
    <lineage>
        <taxon>Eukaryota</taxon>
        <taxon>Metazoa</taxon>
        <taxon>Ecdysozoa</taxon>
        <taxon>Arthropoda</taxon>
        <taxon>Hexapoda</taxon>
        <taxon>Insecta</taxon>
        <taxon>Pterygota</taxon>
        <taxon>Neoptera</taxon>
        <taxon>Endopterygota</taxon>
        <taxon>Coleoptera</taxon>
        <taxon>Polyphaga</taxon>
        <taxon>Cucujiformia</taxon>
        <taxon>Curculionidae</taxon>
        <taxon>Ceutorhynchinae</taxon>
        <taxon>Ceutorhynchus</taxon>
    </lineage>
</organism>
<proteinExistence type="inferred from homology"/>
<dbReference type="OrthoDB" id="534063at2759"/>
<reference evidence="5" key="1">
    <citation type="submission" date="2022-01" db="EMBL/GenBank/DDBJ databases">
        <authorList>
            <person name="King R."/>
        </authorList>
    </citation>
    <scope>NUCLEOTIDE SEQUENCE</scope>
</reference>
<evidence type="ECO:0000256" key="2">
    <source>
        <dbReference type="ARBA" id="ARBA00022473"/>
    </source>
</evidence>
<name>A0A9N9MN53_9CUCU</name>
<evidence type="ECO:0008006" key="7">
    <source>
        <dbReference type="Google" id="ProtNLM"/>
    </source>
</evidence>
<dbReference type="PANTHER" id="PTHR12972">
    <property type="entry name" value="DOWNSTREAM NEIGHBOR OF SON"/>
    <property type="match status" value="1"/>
</dbReference>
<sequence>MSKIPAEEAKWEHPKELLKLQKLKLKKQALQERINGQKQSKSLAASVSSKAAAFENIFNSKKRKNPFEKSTENLPKNKKAKSEFLLDESADQTLFKILNLSHSASTSNTQTQNTSVTSFTNILASNAEATTQVKKEHQGSPWCPVDWTLKRKMRLFSKKPFQWSQILKIGEEASGVTSFTRCLDIEKCSTSLDVSPNAKFHQCCLYWQHPYLPWLTLFPRSTLKNNSSTTNLAGIQEIKKSLYETWMDSLKSLFQLIRTRQCPYFYVCANNFTALFRAAGIFGYSDIHVLLTPTTRGFRNLLKEELIDFEMPLKPEQMRPSQGNKSENDEAVETEINHLNEEDDALDEEWMTEMGIDASDIKHINYTQARIKHKTDCLVDRSDQSLVLIEGCEVNAFFNCLLNCKSAIAPTGPLAGVPPTLLAPVCFKFGTLTALKVRQHKIQSEGVDYYSLDLLGPILPSTLHNILNINSPSDSITISFSDVESTRAYSKVVKKTQKKLEELEQKGGTIFGEENLSDCGLNAKILKNFCSADSEKVCNFELLKYCGETRSYTWT</sequence>
<accession>A0A9N9MN53</accession>
<keyword evidence="3" id="KW-0539">Nucleus</keyword>
<dbReference type="AlphaFoldDB" id="A0A9N9MN53"/>
<dbReference type="PRINTS" id="PR02064">
    <property type="entry name" value="DONSON"/>
</dbReference>
<comment type="similarity">
    <text evidence="4">Belongs to the DONSON family.</text>
</comment>
<evidence type="ECO:0000256" key="4">
    <source>
        <dbReference type="ARBA" id="ARBA00025806"/>
    </source>
</evidence>
<protein>
    <recommendedName>
        <fullName evidence="7">Protein downstream neighbor of son homolog</fullName>
    </recommendedName>
</protein>
<dbReference type="InterPro" id="IPR024861">
    <property type="entry name" value="Donson"/>
</dbReference>
<dbReference type="GO" id="GO:0005634">
    <property type="term" value="C:nucleus"/>
    <property type="evidence" value="ECO:0007669"/>
    <property type="project" value="UniProtKB-SubCell"/>
</dbReference>
<evidence type="ECO:0000313" key="5">
    <source>
        <dbReference type="EMBL" id="CAG9766493.1"/>
    </source>
</evidence>
<keyword evidence="6" id="KW-1185">Reference proteome</keyword>
<dbReference type="PANTHER" id="PTHR12972:SF0">
    <property type="entry name" value="PROTEIN DOWNSTREAM NEIGHBOR OF SON"/>
    <property type="match status" value="1"/>
</dbReference>
<evidence type="ECO:0000256" key="1">
    <source>
        <dbReference type="ARBA" id="ARBA00004123"/>
    </source>
</evidence>
<dbReference type="Proteomes" id="UP001152799">
    <property type="component" value="Chromosome 3"/>
</dbReference>
<comment type="subcellular location">
    <subcellularLocation>
        <location evidence="1">Nucleus</location>
    </subcellularLocation>
</comment>
<dbReference type="GO" id="GO:0033260">
    <property type="term" value="P:nuclear DNA replication"/>
    <property type="evidence" value="ECO:0007669"/>
    <property type="project" value="TreeGrafter"/>
</dbReference>
<evidence type="ECO:0000313" key="6">
    <source>
        <dbReference type="Proteomes" id="UP001152799"/>
    </source>
</evidence>
<evidence type="ECO:0000256" key="3">
    <source>
        <dbReference type="ARBA" id="ARBA00023242"/>
    </source>
</evidence>